<dbReference type="OrthoDB" id="10492718at2759"/>
<dbReference type="HOGENOM" id="CLU_1288681_0_0_1"/>
<keyword evidence="3" id="KW-1185">Reference proteome</keyword>
<dbReference type="AlphaFoldDB" id="A0A074YW55"/>
<feature type="compositionally biased region" description="Polar residues" evidence="1">
    <location>
        <begin position="123"/>
        <end position="137"/>
    </location>
</feature>
<dbReference type="InParanoid" id="A0A074YW55"/>
<proteinExistence type="predicted"/>
<dbReference type="RefSeq" id="XP_013346744.1">
    <property type="nucleotide sequence ID" value="XM_013491290.1"/>
</dbReference>
<accession>A0A074YW55</accession>
<sequence>MVHFHSYISVIGVMGEAAPNVPICHDLHRRRASYEQTAPGPRSLPSLPDLVSTCLVHCHTLRRRKRYISFLLDILLMSDPSNEVMEKDRKVVDEVSGPGAVANKVDDRRDAPAGQERKKGAASASNPASQHGGTSLVSEPKADTPAPSMTQKKLVKMQNKLLKPAHDDGEFEDIDLGDSEQEININEWERLRKIKLSSIRAFCELETPEYQKDI</sequence>
<organism evidence="2 3">
    <name type="scientific">Aureobasidium subglaciale (strain EXF-2481)</name>
    <name type="common">Aureobasidium pullulans var. subglaciale</name>
    <dbReference type="NCBI Taxonomy" id="1043005"/>
    <lineage>
        <taxon>Eukaryota</taxon>
        <taxon>Fungi</taxon>
        <taxon>Dikarya</taxon>
        <taxon>Ascomycota</taxon>
        <taxon>Pezizomycotina</taxon>
        <taxon>Dothideomycetes</taxon>
        <taxon>Dothideomycetidae</taxon>
        <taxon>Dothideales</taxon>
        <taxon>Saccotheciaceae</taxon>
        <taxon>Aureobasidium</taxon>
    </lineage>
</organism>
<dbReference type="Proteomes" id="UP000030641">
    <property type="component" value="Unassembled WGS sequence"/>
</dbReference>
<evidence type="ECO:0000313" key="3">
    <source>
        <dbReference type="Proteomes" id="UP000030641"/>
    </source>
</evidence>
<evidence type="ECO:0000256" key="1">
    <source>
        <dbReference type="SAM" id="MobiDB-lite"/>
    </source>
</evidence>
<dbReference type="EMBL" id="KL584752">
    <property type="protein sequence ID" value="KEQ98397.1"/>
    <property type="molecule type" value="Genomic_DNA"/>
</dbReference>
<dbReference type="GeneID" id="25363331"/>
<protein>
    <submittedName>
        <fullName evidence="2">Uncharacterized protein</fullName>
    </submittedName>
</protein>
<name>A0A074YW55_AURSE</name>
<feature type="region of interest" description="Disordered" evidence="1">
    <location>
        <begin position="88"/>
        <end position="154"/>
    </location>
</feature>
<feature type="compositionally biased region" description="Basic and acidic residues" evidence="1">
    <location>
        <begin position="104"/>
        <end position="119"/>
    </location>
</feature>
<evidence type="ECO:0000313" key="2">
    <source>
        <dbReference type="EMBL" id="KEQ98397.1"/>
    </source>
</evidence>
<gene>
    <name evidence="2" type="ORF">AUEXF2481DRAFT_26776</name>
</gene>
<reference evidence="2 3" key="1">
    <citation type="journal article" date="2014" name="BMC Genomics">
        <title>Genome sequencing of four Aureobasidium pullulans varieties: biotechnological potential, stress tolerance, and description of new species.</title>
        <authorList>
            <person name="Gostin Ar C."/>
            <person name="Ohm R.A."/>
            <person name="Kogej T."/>
            <person name="Sonjak S."/>
            <person name="Turk M."/>
            <person name="Zajc J."/>
            <person name="Zalar P."/>
            <person name="Grube M."/>
            <person name="Sun H."/>
            <person name="Han J."/>
            <person name="Sharma A."/>
            <person name="Chiniquy J."/>
            <person name="Ngan C.Y."/>
            <person name="Lipzen A."/>
            <person name="Barry K."/>
            <person name="Grigoriev I.V."/>
            <person name="Gunde-Cimerman N."/>
        </authorList>
    </citation>
    <scope>NUCLEOTIDE SEQUENCE [LARGE SCALE GENOMIC DNA]</scope>
    <source>
        <strain evidence="2 3">EXF-2481</strain>
    </source>
</reference>